<dbReference type="Pfam" id="PF13676">
    <property type="entry name" value="TIR_2"/>
    <property type="match status" value="1"/>
</dbReference>
<dbReference type="PROSITE" id="PS50104">
    <property type="entry name" value="TIR"/>
    <property type="match status" value="1"/>
</dbReference>
<evidence type="ECO:0000313" key="4">
    <source>
        <dbReference type="Proteomes" id="UP001368500"/>
    </source>
</evidence>
<feature type="region of interest" description="Disordered" evidence="1">
    <location>
        <begin position="1"/>
        <end position="31"/>
    </location>
</feature>
<proteinExistence type="predicted"/>
<dbReference type="InterPro" id="IPR035897">
    <property type="entry name" value="Toll_tir_struct_dom_sf"/>
</dbReference>
<dbReference type="EMBL" id="JBBUTF010000006">
    <property type="protein sequence ID" value="MEK8025882.1"/>
    <property type="molecule type" value="Genomic_DNA"/>
</dbReference>
<dbReference type="Gene3D" id="3.40.50.10140">
    <property type="entry name" value="Toll/interleukin-1 receptor homology (TIR) domain"/>
    <property type="match status" value="1"/>
</dbReference>
<evidence type="ECO:0000256" key="1">
    <source>
        <dbReference type="SAM" id="MobiDB-lite"/>
    </source>
</evidence>
<name>A0ABU9B7M9_9BURK</name>
<keyword evidence="3" id="KW-0675">Receptor</keyword>
<gene>
    <name evidence="3" type="ORF">AACH11_07905</name>
</gene>
<feature type="domain" description="TIR" evidence="2">
    <location>
        <begin position="359"/>
        <end position="501"/>
    </location>
</feature>
<evidence type="ECO:0000313" key="3">
    <source>
        <dbReference type="EMBL" id="MEK8025882.1"/>
    </source>
</evidence>
<evidence type="ECO:0000259" key="2">
    <source>
        <dbReference type="PROSITE" id="PS50104"/>
    </source>
</evidence>
<sequence>MKPSTKGGEVAPDTSADFATASDDASHAADPPVGLAAASALAAERVGKRIREQLGRALRVTCSPEHRAESPLLKAFADRSWPCADLADTCFMAQMPEEEVLEGLAALTDVLSEPVNGHPLGVTLSPADKELATALFMLGLHRYALSSLAAQAVMGDGALTVTSYSTATAGVLAAIAHDCGLLLRSSTPVNGRSTAAAPFFAANAIRELPASEFGSDDDNGYYAVLDEVASWCKSLETAADLMERTFRIDPKATAQPRNAALARRAIDKVEKRHGVRPFLLAEQAPERRGLAASVGLRGRLAQSLDLHTGLFDIRDSSVIEPEPREAEAAILELTDLFIRSLSGDSSTAQKEPDVPTPQRICRIFISYAHKDGEPWLDRLKTHLDGLPDDRAVDSWADTRIQTGDDWAQSIADAMQAADCAILILTPGFLASKFIRDEELRTLLNRRRSEGLPVLPMVARPCGWNLHEDLRWLQAHERARPISAMTEPEADEALVRLVAQIARM</sequence>
<reference evidence="3 4" key="1">
    <citation type="submission" date="2024-04" db="EMBL/GenBank/DDBJ databases">
        <title>Novel species of the genus Ideonella isolated from streams.</title>
        <authorList>
            <person name="Lu H."/>
        </authorList>
    </citation>
    <scope>NUCLEOTIDE SEQUENCE [LARGE SCALE GENOMIC DNA]</scope>
    <source>
        <strain evidence="3 4">BYS139W</strain>
    </source>
</reference>
<keyword evidence="4" id="KW-1185">Reference proteome</keyword>
<dbReference type="SUPFAM" id="SSF52200">
    <property type="entry name" value="Toll/Interleukin receptor TIR domain"/>
    <property type="match status" value="1"/>
</dbReference>
<dbReference type="RefSeq" id="WP_341373668.1">
    <property type="nucleotide sequence ID" value="NZ_JBBUTF010000006.1"/>
</dbReference>
<feature type="compositionally biased region" description="Low complexity" evidence="1">
    <location>
        <begin position="11"/>
        <end position="31"/>
    </location>
</feature>
<organism evidence="3 4">
    <name type="scientific">Pseudaquabacterium rugosum</name>
    <dbReference type="NCBI Taxonomy" id="2984194"/>
    <lineage>
        <taxon>Bacteria</taxon>
        <taxon>Pseudomonadati</taxon>
        <taxon>Pseudomonadota</taxon>
        <taxon>Betaproteobacteria</taxon>
        <taxon>Burkholderiales</taxon>
        <taxon>Sphaerotilaceae</taxon>
        <taxon>Pseudaquabacterium</taxon>
    </lineage>
</organism>
<dbReference type="InterPro" id="IPR000157">
    <property type="entry name" value="TIR_dom"/>
</dbReference>
<protein>
    <submittedName>
        <fullName evidence="3">Toll/interleukin-1 receptor domain-containing protein</fullName>
    </submittedName>
</protein>
<accession>A0ABU9B7M9</accession>
<dbReference type="Proteomes" id="UP001368500">
    <property type="component" value="Unassembled WGS sequence"/>
</dbReference>
<comment type="caution">
    <text evidence="3">The sequence shown here is derived from an EMBL/GenBank/DDBJ whole genome shotgun (WGS) entry which is preliminary data.</text>
</comment>